<dbReference type="GO" id="GO:0051260">
    <property type="term" value="P:protein homooligomerization"/>
    <property type="evidence" value="ECO:0007669"/>
    <property type="project" value="InterPro"/>
</dbReference>
<dbReference type="InterPro" id="IPR011333">
    <property type="entry name" value="SKP1/BTB/POZ_sf"/>
</dbReference>
<protein>
    <submittedName>
        <fullName evidence="3">BTB/POZ domain-containing protein</fullName>
    </submittedName>
</protein>
<dbReference type="Pfam" id="PF02214">
    <property type="entry name" value="BTB_2"/>
    <property type="match status" value="1"/>
</dbReference>
<keyword evidence="4" id="KW-1185">Reference proteome</keyword>
<dbReference type="InterPro" id="IPR001646">
    <property type="entry name" value="5peptide_repeat"/>
</dbReference>
<feature type="region of interest" description="Disordered" evidence="1">
    <location>
        <begin position="72"/>
        <end position="106"/>
    </location>
</feature>
<feature type="domain" description="BTB" evidence="2">
    <location>
        <begin position="180"/>
        <end position="323"/>
    </location>
</feature>
<dbReference type="Pfam" id="PF13599">
    <property type="entry name" value="Pentapeptide_4"/>
    <property type="match status" value="1"/>
</dbReference>
<dbReference type="Proteomes" id="UP001431209">
    <property type="component" value="Unassembled WGS sequence"/>
</dbReference>
<name>A0AAW2ZLZ4_9EUKA</name>
<dbReference type="PANTHER" id="PTHR14136">
    <property type="entry name" value="BTB_POZ DOMAIN-CONTAINING PROTEIN KCTD9"/>
    <property type="match status" value="1"/>
</dbReference>
<dbReference type="InterPro" id="IPR051082">
    <property type="entry name" value="Pentapeptide-BTB/POZ_domain"/>
</dbReference>
<feature type="compositionally biased region" description="Basic and acidic residues" evidence="1">
    <location>
        <begin position="86"/>
        <end position="95"/>
    </location>
</feature>
<dbReference type="Gene3D" id="3.30.710.10">
    <property type="entry name" value="Potassium Channel Kv1.1, Chain A"/>
    <property type="match status" value="1"/>
</dbReference>
<dbReference type="InterPro" id="IPR003131">
    <property type="entry name" value="T1-type_BTB"/>
</dbReference>
<dbReference type="SMART" id="SM00225">
    <property type="entry name" value="BTB"/>
    <property type="match status" value="1"/>
</dbReference>
<reference evidence="3 4" key="1">
    <citation type="submission" date="2024-03" db="EMBL/GenBank/DDBJ databases">
        <title>The Acrasis kona genome and developmental transcriptomes reveal deep origins of eukaryotic multicellular pathways.</title>
        <authorList>
            <person name="Sheikh S."/>
            <person name="Fu C.-J."/>
            <person name="Brown M.W."/>
            <person name="Baldauf S.L."/>
        </authorList>
    </citation>
    <scope>NUCLEOTIDE SEQUENCE [LARGE SCALE GENOMIC DNA]</scope>
    <source>
        <strain evidence="3 4">ATCC MYA-3509</strain>
    </source>
</reference>
<gene>
    <name evidence="3" type="ORF">AKO1_011568</name>
</gene>
<dbReference type="SUPFAM" id="SSF54695">
    <property type="entry name" value="POZ domain"/>
    <property type="match status" value="1"/>
</dbReference>
<organism evidence="3 4">
    <name type="scientific">Acrasis kona</name>
    <dbReference type="NCBI Taxonomy" id="1008807"/>
    <lineage>
        <taxon>Eukaryota</taxon>
        <taxon>Discoba</taxon>
        <taxon>Heterolobosea</taxon>
        <taxon>Tetramitia</taxon>
        <taxon>Eutetramitia</taxon>
        <taxon>Acrasidae</taxon>
        <taxon>Acrasis</taxon>
    </lineage>
</organism>
<dbReference type="AlphaFoldDB" id="A0AAW2ZLZ4"/>
<dbReference type="EMBL" id="JAOPGA020001597">
    <property type="protein sequence ID" value="KAL0489726.1"/>
    <property type="molecule type" value="Genomic_DNA"/>
</dbReference>
<dbReference type="SUPFAM" id="SSF141571">
    <property type="entry name" value="Pentapeptide repeat-like"/>
    <property type="match status" value="2"/>
</dbReference>
<evidence type="ECO:0000259" key="2">
    <source>
        <dbReference type="SMART" id="SM00225"/>
    </source>
</evidence>
<evidence type="ECO:0000313" key="4">
    <source>
        <dbReference type="Proteomes" id="UP001431209"/>
    </source>
</evidence>
<proteinExistence type="predicted"/>
<evidence type="ECO:0000313" key="3">
    <source>
        <dbReference type="EMBL" id="KAL0489726.1"/>
    </source>
</evidence>
<dbReference type="PANTHER" id="PTHR14136:SF17">
    <property type="entry name" value="BTB_POZ DOMAIN-CONTAINING PROTEIN KCTD9"/>
    <property type="match status" value="1"/>
</dbReference>
<dbReference type="InterPro" id="IPR000210">
    <property type="entry name" value="BTB/POZ_dom"/>
</dbReference>
<dbReference type="Gene3D" id="2.160.20.80">
    <property type="entry name" value="E3 ubiquitin-protein ligase SopA"/>
    <property type="match status" value="2"/>
</dbReference>
<dbReference type="Pfam" id="PF00805">
    <property type="entry name" value="Pentapeptide"/>
    <property type="match status" value="3"/>
</dbReference>
<accession>A0AAW2ZLZ4</accession>
<sequence length="710" mass="80874">MYDHDRDSKKKRKQGYHKSEYEIDEIVDYTPALKKSKTKRLQTPLKVGQSTRHTTLATTSGTNALMMRKKEVTSEVNAHSAKHNRRSEERKKREISPVTNNTYESEEELGITRPTKFISNQFHKWIPIPSSPPRPAHYSYSPIRSPVSSPILSSRVKIPHSSFVKRDDIFDESSLVVNVLWLKVVIGGITINTTLELLTSVPDTLLTMVLGVNHTLKTPGSFVEQDQELYKTSQRFTCVEHLLFEGCESHQYCSATCYQNQCNVNLVNFDRDSDLFHCILNYLRTKSLLLDKRINIKALYEEAKFFNILPLVADLEQLIKQEEESVLMKQQEKDFKREWKQRILGNIIKSNKNASSKKSKLSRDDVYDLLLKSSSQDCVRLRGLDLSEIDLSKFDLSRINLGHVNFKGTNLSHVLIDKCDLSDSILENSCLLGAQSKHVVLKNTNIVKCNFSEGNWGESNFEDSKFNFCEFNKMVAVGCDLKKTKFESCSMVHVDLSGSKLFSSCFSCSDLSNVILNDCIIHKVEFIECNLKISFKNSTLVEVSFSGYDLTNCDLTNCTFDRVNFDKCKMNKMKINKIKMDQCSLQGVSLDESKLSKCEFKNCNWNKCNMRRAKFKSCLLPSSQICSADLRSVKLFESDLNNCKIEFTNLTGCVMDQVNLSFSKISNSDFTNNSMTGCEINYVNFEKCVGLDMDVVKKSAKLCPVPVVVC</sequence>
<evidence type="ECO:0000256" key="1">
    <source>
        <dbReference type="SAM" id="MobiDB-lite"/>
    </source>
</evidence>
<comment type="caution">
    <text evidence="3">The sequence shown here is derived from an EMBL/GenBank/DDBJ whole genome shotgun (WGS) entry which is preliminary data.</text>
</comment>